<dbReference type="EMBL" id="UYYA01004962">
    <property type="protein sequence ID" value="VDM63858.1"/>
    <property type="molecule type" value="Genomic_DNA"/>
</dbReference>
<name>A0A0R3Q057_ANGCS</name>
<dbReference type="InterPro" id="IPR011993">
    <property type="entry name" value="PH-like_dom_sf"/>
</dbReference>
<dbReference type="InterPro" id="IPR013098">
    <property type="entry name" value="Ig_I-set"/>
</dbReference>
<dbReference type="GO" id="GO:0045214">
    <property type="term" value="P:sarcomere organization"/>
    <property type="evidence" value="ECO:0007669"/>
    <property type="project" value="UniProtKB-ARBA"/>
</dbReference>
<dbReference type="InterPro" id="IPR013783">
    <property type="entry name" value="Ig-like_fold"/>
</dbReference>
<dbReference type="InterPro" id="IPR055251">
    <property type="entry name" value="SOS1_NGEF_PH"/>
</dbReference>
<feature type="domain" description="Ig-like" evidence="9">
    <location>
        <begin position="1348"/>
        <end position="1439"/>
    </location>
</feature>
<feature type="compositionally biased region" description="Low complexity" evidence="8">
    <location>
        <begin position="215"/>
        <end position="230"/>
    </location>
</feature>
<dbReference type="SMART" id="SM00409">
    <property type="entry name" value="IG"/>
    <property type="match status" value="18"/>
</dbReference>
<sequence>MQKALELTLGIPQRVRDLVYTNNILQYPGDTNKLGPLIRHDSFEVSEGEEASKECYVFLFKNKLMITQKNDTSTPTTYTHLATIRLNKYTVSTHPLHENTIILKPCEPGLPSFSLTSKDPSSSEYVKKAWLKDITEEKEAYGIVVLALIEQPIKSGEERAAERENETETTSEYDVHLSDMRSEFSEYSGSRIFIGGGPEEGGPPRKKVKSPPAISPTGSSTSIYSGGSSSVDWTTTGTTLEMQGTRVTRTQYGFRTLQESSAKMCLKVTGYPLPDITWYKDDVQLHEDQRHTFYSDEDGFFALTIDPVQVEDTGRYTCMATNEYGQASTSAFFRVLKVEKEAAPPKFINALKDRECKEGEVISFECEVEGWPEPELVWLVDDQPLRPSQDFKIEYDGMNAKLEIRDAQPDDTGVYCVKIQNEFGTAECKAELVVIPDPDKNHVAPDFQAVLEDVECNEGDEVRFKSVITGDPNPEITWMINGIPLSESEKVQFISEDGICILTIKDVTRHFDGTVTCQGSNRLGTTSCNGRLKVRVPPTPPTFAKPLDDRVTQENAVVSFEVDVLGYPEPEVTFTLKRKELKHGVDGVEIAGADGYYKVIISGCKVDEHDGEIVCRAVNEHGSAESRARLTVEPMEESRSAPTFIKDIEDQVINHDHKLTIDSAQYAGTILCRAENVAGRFETKARLTVLPQEKPKKAPRFTELLSDRSDVQGSTVVFEAHVEAEPKPDVMWFLKNVELKSSENIVIREFDGSVKLELRGIKLDDAGEVRCQASNSEGSAISAAQLIVTRTPFPPSFDKQPVSVTVERGSEARFEAHAESIPAPTYQWSIDGRKIRDSTEGCRLEMVDEMSVLIVDTNIHSISSTISVVAENNLGSDETGARLIVEEKKVTEQKIEVSRTETQIVTSQEGSIEMSQIEVAPTKSLVTEEVVKEEHYEETKVAKEPIQEVITATEQVSEQLRATLIGTEVKETAGMEESIAKDDVQKMQTEPTKPPKVTRDLKDQTVIKGEPCCFDVVVENATEVKWYHNGRELTTLLEGVKISQETKYEFNLSIDSSMFSTGTISVRAINEAGSVETKCEMKIVEKPDLVDKLPNVSVTLGEPFKVEVSAKGSPQFKWMINGETLEDGKDGVHIVSDHIESSSQITLIQKSSAPQIVEGPQNITIKEKETAEFKVKIIGHPEPTVKWAINDKLVGESSTMVISRSANDYLLRISDVSASSAGTVKVTAENTMGSDSRTADLKVEPSLVPLEFKKQLTDVSVKEEDSLKLEVALEKAQPNTITKWYINGKELQESPEVQMTDVGDGTYRLTIQHVKKNQAGTVTVKAMNPVGECECTSKITVDKGTKKPEFTKTPQNHEAYTDDDSVKFSAIVVGTPTPTVTWYLNNRKIENSEEIKVKFEEDTGKTSIRIYQPQISQSGTVRVVAENSAGSAEATAILKVDRRMEVPRFVSNMDDRQVNEGDTVIYTSTVEGYPEPTVTWLLNGEPVSKHANITVSDEAGKHTIEIKGIIPEQAGELSCQASNNSGMKKQNVTLAVKRTGEAPLFSKNLDDLLVTEGEVTIMEAKLSQVKPKPNVIWLRDGKPFSSDDHFQLSESDDGTLQLKIVSTKMEDKSRITIRAENYFGSAEGDSLHTRLLITGDPTPFVKWYINNQLVCETEDTEIKNVDGVYSLTIHGTTADMTGKIRCVAYNKMGEVSTEGPLEVVAPIPVEFETSLCDATCREGDTLKLKAVLLGEPTPVVSWYVNGKKLEESQNIKIHSEKGTASSEAMLLVLPRGEPPDFLEWLSNVRARQGSKVVHKVVFTGDPKPTLTWYINNKEVQNSSEISIVTDDKNSILTIHNFNPEKHVGEIICKAENDAGEVSCTANMVTYTSDMFSESESEAQAEEVIGDDMTLTEDESLREEIQRTPTPVMAPKFITKIKDSRAKRGHEAIFECVVPDTKGVCCKWLKDGKEIELIARIRVQSRTVEGYTTQELIIDDVRPEDAGIYTVIVENNAGRVQCEATLTVVEAIEKTLECPPEFIVKLQDKTTKIHDRVNFECKVVGEPQPNMRHQGKYTCVAENSAGSSRTEATLNVEGEFFHRCLYLHFAYGVLCPSTNCITALAPKFTKSLTDQSISIGDQLILFCSVNGIPKPNVEFFHEDIRVISSDRISVEHDVTNTHWRMLIRESQREDFGKYRAIAKNTVGTAISESSVSMKMVIPTIEQELKNTTVSEKEELRMEVKVSGTQPVVLWYKDNQSISQDDVYEIISNVDTRSYCLIIKETHISHTGRYTAKATNDAGIAESSANVEVMPILERPSFIKKLISTEVNMNDTVVLNVAVKGQPPPVVSWKKDGRPLIIDNTHIILKSEGEGIFTLTISAVGPDDAGRYSCEAINTAGAEECAANVTVSKSLEQPRFIETLKQVIIKESETISLSAAVIGKPQPKVQWFKDGIAVNFDDVHVFVSEQDIGHFILTVKDATPADEGTYSCIARNEAGEARTEATVHVTKENVAPQFLEMLRDVQVKETETINLSVTVTGSPAPKVTWFKDDVPIEVDNVH</sequence>
<feature type="domain" description="Ig-like" evidence="9">
    <location>
        <begin position="1914"/>
        <end position="2006"/>
    </location>
</feature>
<feature type="region of interest" description="Disordered" evidence="8">
    <location>
        <begin position="194"/>
        <end position="230"/>
    </location>
</feature>
<evidence type="ECO:0000256" key="5">
    <source>
        <dbReference type="ARBA" id="ARBA00023157"/>
    </source>
</evidence>
<dbReference type="PANTHER" id="PTHR47633">
    <property type="entry name" value="IMMUNOGLOBULIN"/>
    <property type="match status" value="1"/>
</dbReference>
<dbReference type="GO" id="GO:0040017">
    <property type="term" value="P:positive regulation of locomotion"/>
    <property type="evidence" value="ECO:0007669"/>
    <property type="project" value="UniProtKB-ARBA"/>
</dbReference>
<dbReference type="SUPFAM" id="SSF50729">
    <property type="entry name" value="PH domain-like"/>
    <property type="match status" value="1"/>
</dbReference>
<dbReference type="FunFam" id="2.60.40.10:FF:001409">
    <property type="entry name" value="Muscle M-line assembly protein unc-89"/>
    <property type="match status" value="1"/>
</dbReference>
<evidence type="ECO:0000313" key="12">
    <source>
        <dbReference type="WBParaSite" id="ACOC_0001227201-mRNA-1"/>
    </source>
</evidence>
<dbReference type="Gene3D" id="2.60.40.10">
    <property type="entry name" value="Immunoglobulins"/>
    <property type="match status" value="21"/>
</dbReference>
<evidence type="ECO:0000313" key="11">
    <source>
        <dbReference type="Proteomes" id="UP000267027"/>
    </source>
</evidence>
<keyword evidence="6" id="KW-0514">Muscle protein</keyword>
<dbReference type="WBParaSite" id="ACOC_0001227201-mRNA-1">
    <property type="protein sequence ID" value="ACOC_0001227201-mRNA-1"/>
    <property type="gene ID" value="ACOC_0001227201"/>
</dbReference>
<evidence type="ECO:0000256" key="7">
    <source>
        <dbReference type="ARBA" id="ARBA00023319"/>
    </source>
</evidence>
<dbReference type="PROSITE" id="PS50835">
    <property type="entry name" value="IG_LIKE"/>
    <property type="match status" value="15"/>
</dbReference>
<dbReference type="FunFam" id="2.60.40.10:FF:001436">
    <property type="entry name" value="Muscle M-line assembly protein unc-89"/>
    <property type="match status" value="1"/>
</dbReference>
<dbReference type="SUPFAM" id="SSF48726">
    <property type="entry name" value="Immunoglobulin"/>
    <property type="match status" value="22"/>
</dbReference>
<feature type="domain" description="Ig-like" evidence="9">
    <location>
        <begin position="2105"/>
        <end position="2195"/>
    </location>
</feature>
<keyword evidence="3" id="KW-0963">Cytoplasm</keyword>
<feature type="domain" description="Ig-like" evidence="9">
    <location>
        <begin position="699"/>
        <end position="789"/>
    </location>
</feature>
<dbReference type="GO" id="GO:0019899">
    <property type="term" value="F:enzyme binding"/>
    <property type="evidence" value="ECO:0007669"/>
    <property type="project" value="UniProtKB-ARBA"/>
</dbReference>
<dbReference type="InterPro" id="IPR003599">
    <property type="entry name" value="Ig_sub"/>
</dbReference>
<evidence type="ECO:0000256" key="3">
    <source>
        <dbReference type="ARBA" id="ARBA00022490"/>
    </source>
</evidence>
<evidence type="ECO:0000256" key="4">
    <source>
        <dbReference type="ARBA" id="ARBA00022737"/>
    </source>
</evidence>
<dbReference type="PANTHER" id="PTHR47633:SF3">
    <property type="entry name" value="STRIATED MUSCLE PREFERENTIALLY EXPRESSED PROTEIN KINASE"/>
    <property type="match status" value="1"/>
</dbReference>
<dbReference type="FunFam" id="2.60.40.10:FF:000107">
    <property type="entry name" value="Myosin, light chain kinase a"/>
    <property type="match status" value="7"/>
</dbReference>
<feature type="domain" description="Ig-like" evidence="9">
    <location>
        <begin position="2298"/>
        <end position="2388"/>
    </location>
</feature>
<comment type="subcellular location">
    <subcellularLocation>
        <location evidence="1">Cytoplasm</location>
        <location evidence="1">Myofibril</location>
        <location evidence="1">Sarcomere</location>
        <location evidence="1">A band</location>
    </subcellularLocation>
</comment>
<dbReference type="Pfam" id="PF07679">
    <property type="entry name" value="I-set"/>
    <property type="match status" value="20"/>
</dbReference>
<feature type="domain" description="Ig-like" evidence="9">
    <location>
        <begin position="2494"/>
        <end position="2540"/>
    </location>
</feature>
<dbReference type="InterPro" id="IPR036179">
    <property type="entry name" value="Ig-like_dom_sf"/>
</dbReference>
<evidence type="ECO:0000256" key="2">
    <source>
        <dbReference type="ARBA" id="ARBA00022443"/>
    </source>
</evidence>
<dbReference type="InterPro" id="IPR007110">
    <property type="entry name" value="Ig-like_dom"/>
</dbReference>
<feature type="domain" description="Ig-like" evidence="9">
    <location>
        <begin position="1779"/>
        <end position="1869"/>
    </location>
</feature>
<evidence type="ECO:0000259" key="9">
    <source>
        <dbReference type="PROSITE" id="PS50835"/>
    </source>
</evidence>
<dbReference type="InterPro" id="IPR003598">
    <property type="entry name" value="Ig_sub2"/>
</dbReference>
<keyword evidence="4" id="KW-0677">Repeat</keyword>
<dbReference type="FunFam" id="2.60.40.10:FF:000032">
    <property type="entry name" value="palladin isoform X1"/>
    <property type="match status" value="1"/>
</dbReference>
<dbReference type="GO" id="GO:0060298">
    <property type="term" value="P:positive regulation of sarcomere organization"/>
    <property type="evidence" value="ECO:0007669"/>
    <property type="project" value="UniProtKB-ARBA"/>
</dbReference>
<accession>A0A0R3Q057</accession>
<feature type="domain" description="Ig-like" evidence="9">
    <location>
        <begin position="2396"/>
        <end position="2486"/>
    </location>
</feature>
<organism evidence="12">
    <name type="scientific">Angiostrongylus costaricensis</name>
    <name type="common">Nematode worm</name>
    <dbReference type="NCBI Taxonomy" id="334426"/>
    <lineage>
        <taxon>Eukaryota</taxon>
        <taxon>Metazoa</taxon>
        <taxon>Ecdysozoa</taxon>
        <taxon>Nematoda</taxon>
        <taxon>Chromadorea</taxon>
        <taxon>Rhabditida</taxon>
        <taxon>Rhabditina</taxon>
        <taxon>Rhabditomorpha</taxon>
        <taxon>Strongyloidea</taxon>
        <taxon>Metastrongylidae</taxon>
        <taxon>Angiostrongylus</taxon>
    </lineage>
</organism>
<proteinExistence type="predicted"/>
<feature type="domain" description="Ig-like" evidence="9">
    <location>
        <begin position="1154"/>
        <end position="1244"/>
    </location>
</feature>
<dbReference type="FunFam" id="2.60.40.10:FF:000344">
    <property type="entry name" value="Muscle M-line assembly protein unc-89"/>
    <property type="match status" value="4"/>
</dbReference>
<feature type="domain" description="Ig-like" evidence="9">
    <location>
        <begin position="2201"/>
        <end position="2290"/>
    </location>
</feature>
<dbReference type="Gene3D" id="2.30.29.30">
    <property type="entry name" value="Pleckstrin-homology domain (PH domain)/Phosphotyrosine-binding domain (PTB)"/>
    <property type="match status" value="1"/>
</dbReference>
<feature type="domain" description="Ig-like" evidence="9">
    <location>
        <begin position="1447"/>
        <end position="1535"/>
    </location>
</feature>
<evidence type="ECO:0000313" key="10">
    <source>
        <dbReference type="EMBL" id="VDM63858.1"/>
    </source>
</evidence>
<keyword evidence="7" id="KW-0393">Immunoglobulin domain</keyword>
<feature type="domain" description="Ig-like" evidence="9">
    <location>
        <begin position="445"/>
        <end position="535"/>
    </location>
</feature>
<dbReference type="Proteomes" id="UP000267027">
    <property type="component" value="Unassembled WGS sequence"/>
</dbReference>
<reference evidence="12" key="1">
    <citation type="submission" date="2016-04" db="UniProtKB">
        <authorList>
            <consortium name="WormBaseParasite"/>
        </authorList>
    </citation>
    <scope>IDENTIFICATION</scope>
</reference>
<keyword evidence="2" id="KW-0728">SH3 domain</keyword>
<reference evidence="10 11" key="2">
    <citation type="submission" date="2018-11" db="EMBL/GenBank/DDBJ databases">
        <authorList>
            <consortium name="Pathogen Informatics"/>
        </authorList>
    </citation>
    <scope>NUCLEOTIDE SEQUENCE [LARGE SCALE GENOMIC DNA]</scope>
    <source>
        <strain evidence="10 11">Costa Rica</strain>
    </source>
</reference>
<dbReference type="GO" id="GO:0031672">
    <property type="term" value="C:A band"/>
    <property type="evidence" value="ECO:0007669"/>
    <property type="project" value="UniProtKB-SubCell"/>
</dbReference>
<evidence type="ECO:0000256" key="1">
    <source>
        <dbReference type="ARBA" id="ARBA00004161"/>
    </source>
</evidence>
<protein>
    <submittedName>
        <fullName evidence="12">Muscle M-line assembly protein unc-89</fullName>
    </submittedName>
</protein>
<evidence type="ECO:0000256" key="6">
    <source>
        <dbReference type="ARBA" id="ARBA00023179"/>
    </source>
</evidence>
<feature type="domain" description="Ig-like" evidence="9">
    <location>
        <begin position="265"/>
        <end position="330"/>
    </location>
</feature>
<evidence type="ECO:0000256" key="8">
    <source>
        <dbReference type="SAM" id="MobiDB-lite"/>
    </source>
</evidence>
<dbReference type="FunFam" id="2.60.40.10:FF:000425">
    <property type="entry name" value="Myosin light chain kinase"/>
    <property type="match status" value="1"/>
</dbReference>
<dbReference type="STRING" id="334426.A0A0R3Q057"/>
<gene>
    <name evidence="10" type="ORF">ACOC_LOCUS12273</name>
</gene>
<feature type="domain" description="Ig-like" evidence="9">
    <location>
        <begin position="345"/>
        <end position="433"/>
    </location>
</feature>
<keyword evidence="11" id="KW-1185">Reference proteome</keyword>
<dbReference type="OrthoDB" id="5969272at2759"/>
<dbReference type="SMART" id="SM00408">
    <property type="entry name" value="IGc2"/>
    <property type="match status" value="12"/>
</dbReference>
<keyword evidence="5" id="KW-1015">Disulfide bond</keyword>
<feature type="domain" description="Ig-like" evidence="9">
    <location>
        <begin position="1543"/>
        <end position="1702"/>
    </location>
</feature>
<dbReference type="OMA" id="HANHRIG"/>
<dbReference type="CDD" id="cd00096">
    <property type="entry name" value="Ig"/>
    <property type="match status" value="1"/>
</dbReference>
<dbReference type="GO" id="GO:0045989">
    <property type="term" value="P:positive regulation of striated muscle contraction"/>
    <property type="evidence" value="ECO:0007669"/>
    <property type="project" value="UniProtKB-ARBA"/>
</dbReference>
<dbReference type="Pfam" id="PF22697">
    <property type="entry name" value="SOS1_NGEF_PH"/>
    <property type="match status" value="1"/>
</dbReference>